<dbReference type="AlphaFoldDB" id="A0A7Y7XYK1"/>
<dbReference type="RefSeq" id="WP_017127360.1">
    <property type="nucleotide sequence ID" value="NZ_JACAQE010000002.1"/>
</dbReference>
<dbReference type="InterPro" id="IPR043990">
    <property type="entry name" value="AC_1"/>
</dbReference>
<dbReference type="InterPro" id="IPR036709">
    <property type="entry name" value="Autotransporte_beta_dom_sf"/>
</dbReference>
<dbReference type="CDD" id="cd01344">
    <property type="entry name" value="PL2_Passenger_AT"/>
    <property type="match status" value="1"/>
</dbReference>
<proteinExistence type="predicted"/>
<evidence type="ECO:0000256" key="1">
    <source>
        <dbReference type="SAM" id="SignalP"/>
    </source>
</evidence>
<evidence type="ECO:0000259" key="2">
    <source>
        <dbReference type="PROSITE" id="PS51208"/>
    </source>
</evidence>
<feature type="chain" id="PRO_5031031907" evidence="1">
    <location>
        <begin position="25"/>
        <end position="806"/>
    </location>
</feature>
<dbReference type="PROSITE" id="PS51208">
    <property type="entry name" value="AUTOTRANSPORTER"/>
    <property type="match status" value="1"/>
</dbReference>
<dbReference type="Proteomes" id="UP000517547">
    <property type="component" value="Unassembled WGS sequence"/>
</dbReference>
<accession>A0A7Y7XYK1</accession>
<feature type="signal peptide" evidence="1">
    <location>
        <begin position="1"/>
        <end position="24"/>
    </location>
</feature>
<dbReference type="SMART" id="SM00869">
    <property type="entry name" value="Autotransporter"/>
    <property type="match status" value="1"/>
</dbReference>
<gene>
    <name evidence="3" type="ORF">HX845_08935</name>
</gene>
<protein>
    <submittedName>
        <fullName evidence="3">Autotransporter outer membrane beta-barrel domain-containing protein</fullName>
    </submittedName>
</protein>
<dbReference type="EMBL" id="JACAQE010000002">
    <property type="protein sequence ID" value="NWC13763.1"/>
    <property type="molecule type" value="Genomic_DNA"/>
</dbReference>
<evidence type="ECO:0000313" key="3">
    <source>
        <dbReference type="EMBL" id="NWC13763.1"/>
    </source>
</evidence>
<dbReference type="InterPro" id="IPR006315">
    <property type="entry name" value="OM_autotransptr_brl_dom"/>
</dbReference>
<dbReference type="InterPro" id="IPR012332">
    <property type="entry name" value="Autotransporter_pectin_lyase_C"/>
</dbReference>
<feature type="domain" description="Autotransporter" evidence="2">
    <location>
        <begin position="529"/>
        <end position="806"/>
    </location>
</feature>
<reference evidence="3 4" key="1">
    <citation type="submission" date="2020-04" db="EMBL/GenBank/DDBJ databases">
        <title>Molecular characterization of pseudomonads from Agaricus bisporus reveal novel blotch 2 pathogens in Western Europe.</title>
        <authorList>
            <person name="Taparia T."/>
            <person name="Krijger M."/>
            <person name="Haynes E."/>
            <person name="Elpinstone J.G."/>
            <person name="Noble R."/>
            <person name="Van Der Wolf J."/>
        </authorList>
    </citation>
    <scope>NUCLEOTIDE SEQUENCE [LARGE SCALE GENOMIC DNA]</scope>
    <source>
        <strain evidence="3 4">IPO3738</strain>
    </source>
</reference>
<dbReference type="PRINTS" id="PR01484">
    <property type="entry name" value="PRTACTNFAMLY"/>
</dbReference>
<dbReference type="GO" id="GO:0019867">
    <property type="term" value="C:outer membrane"/>
    <property type="evidence" value="ECO:0007669"/>
    <property type="project" value="InterPro"/>
</dbReference>
<sequence length="806" mass="84489">MPYFLFRPLCVVFLFLLTLQGARAACTFAPPTAGNDDYTCDSGTATTLVDNAGNNSLTMPTGGTGSITGPVVFGTGDDRVVIGGGTIHGDVDEGSGTDNFTMTGGQIQSLHQGDGLDTFEMSGGVIVDEFEDGDRAHMTGGSIGRVDMKLDDNLFDMEGGTIVGNLVTGFGKDTILVKGGTIGGNISVSGGDDQILVSDGTINGEIRMSAGADFFNWRNAGIIRGAILMGLDNDRALLDGLSDATLSSTPSVDGGEGTDQLTFQASTPINGARYVNWETVSLTQGSQMTLNDSLVLGDTGTGTGTLDIDASSSLSSHSGVLRAFTAGQNVTLTNAGTINLTSGGAQADDRFTVVGNYVGNSGHLKLHSILAGDDSPSDRLVVSQGTLSGTTAIEVSNLGGGGAETLQNGIQVVEANQGATSSANAFSMASPASAGAFDYYLFKGGVTAGTENNWYLRSAVTGPSPEGPVTPLPTPVFPGLPTPEPGETIPFYRPEVPIDAVVTPAAALLAQTTLGTFHERQGEQDLLRENGDLPAGWARTFASRSRQSWSGDVNPSLDSTIWGFQAGHDLFGSTSADGYRQHAGLFVSHARLDGDVRGFTGGFQDREAGDLRLNGDSLGAYWTLIGPTDWYVDTVAMGTRYNGKARSDRGVKLDLKGHAVTLSVESGYPLPVSERWVIEPQVQLIGQKVSMDNDDDGISRVGFDTQEYLKGRVGVRAKGSYVAGEVPLEPYVRGNLWHDFKGRDTATFDGYPIKTDHTGSTLDFGAGVVAKLSRDVRLYASLDYGSNIDARQQEAVSATIGVRMSW</sequence>
<name>A0A7Y7XYK1_9PSED</name>
<dbReference type="Gene3D" id="2.40.128.130">
    <property type="entry name" value="Autotransporter beta-domain"/>
    <property type="match status" value="1"/>
</dbReference>
<dbReference type="Pfam" id="PF18883">
    <property type="entry name" value="AC_1"/>
    <property type="match status" value="1"/>
</dbReference>
<comment type="caution">
    <text evidence="3">The sequence shown here is derived from an EMBL/GenBank/DDBJ whole genome shotgun (WGS) entry which is preliminary data.</text>
</comment>
<dbReference type="SUPFAM" id="SSF51126">
    <property type="entry name" value="Pectin lyase-like"/>
    <property type="match status" value="1"/>
</dbReference>
<evidence type="ECO:0000313" key="4">
    <source>
        <dbReference type="Proteomes" id="UP000517547"/>
    </source>
</evidence>
<dbReference type="Pfam" id="PF03797">
    <property type="entry name" value="Autotransporter"/>
    <property type="match status" value="1"/>
</dbReference>
<dbReference type="Gene3D" id="2.160.20.20">
    <property type="match status" value="1"/>
</dbReference>
<dbReference type="InterPro" id="IPR003991">
    <property type="entry name" value="Pertactin_virulence_factor"/>
</dbReference>
<keyword evidence="1" id="KW-0732">Signal</keyword>
<dbReference type="InterPro" id="IPR005546">
    <property type="entry name" value="Autotransporte_beta"/>
</dbReference>
<organism evidence="3 4">
    <name type="scientific">Pseudomonas gingeri</name>
    <dbReference type="NCBI Taxonomy" id="117681"/>
    <lineage>
        <taxon>Bacteria</taxon>
        <taxon>Pseudomonadati</taxon>
        <taxon>Pseudomonadota</taxon>
        <taxon>Gammaproteobacteria</taxon>
        <taxon>Pseudomonadales</taxon>
        <taxon>Pseudomonadaceae</taxon>
        <taxon>Pseudomonas</taxon>
    </lineage>
</organism>
<dbReference type="InterPro" id="IPR011050">
    <property type="entry name" value="Pectin_lyase_fold/virulence"/>
</dbReference>
<dbReference type="SUPFAM" id="SSF103515">
    <property type="entry name" value="Autotransporter"/>
    <property type="match status" value="1"/>
</dbReference>
<dbReference type="NCBIfam" id="TIGR01414">
    <property type="entry name" value="autotrans_barl"/>
    <property type="match status" value="1"/>
</dbReference>